<feature type="region of interest" description="Disordered" evidence="1">
    <location>
        <begin position="92"/>
        <end position="137"/>
    </location>
</feature>
<proteinExistence type="predicted"/>
<sequence length="137" mass="14977">MTSPYSAAFPATKSTNRTDELGAAISTQNSPPPKQLAAHPYSKQHPDLLLQPSAYTAARLSRSDLRTISAHQRPKVIRLYFYPTSYAAEFDRSNPSSQLKPAALPFSAISTPPSPPTLSRRRQYPGSSVSTLHPNRA</sequence>
<evidence type="ECO:0000313" key="3">
    <source>
        <dbReference type="Proteomes" id="UP000290289"/>
    </source>
</evidence>
<protein>
    <submittedName>
        <fullName evidence="2">Uncharacterized protein</fullName>
    </submittedName>
</protein>
<organism evidence="2 3">
    <name type="scientific">Malus domestica</name>
    <name type="common">Apple</name>
    <name type="synonym">Pyrus malus</name>
    <dbReference type="NCBI Taxonomy" id="3750"/>
    <lineage>
        <taxon>Eukaryota</taxon>
        <taxon>Viridiplantae</taxon>
        <taxon>Streptophyta</taxon>
        <taxon>Embryophyta</taxon>
        <taxon>Tracheophyta</taxon>
        <taxon>Spermatophyta</taxon>
        <taxon>Magnoliopsida</taxon>
        <taxon>eudicotyledons</taxon>
        <taxon>Gunneridae</taxon>
        <taxon>Pentapetalae</taxon>
        <taxon>rosids</taxon>
        <taxon>fabids</taxon>
        <taxon>Rosales</taxon>
        <taxon>Rosaceae</taxon>
        <taxon>Amygdaloideae</taxon>
        <taxon>Maleae</taxon>
        <taxon>Malus</taxon>
    </lineage>
</organism>
<reference evidence="2" key="1">
    <citation type="submission" date="2018-10" db="EMBL/GenBank/DDBJ databases">
        <title>A high-quality apple genome assembly.</title>
        <authorList>
            <person name="Hu J."/>
        </authorList>
    </citation>
    <scope>NUCLEOTIDE SEQUENCE [LARGE SCALE GENOMIC DNA]</scope>
    <source>
        <tissue evidence="2">Young leaf</tissue>
    </source>
</reference>
<keyword evidence="3" id="KW-1185">Reference proteome</keyword>
<feature type="region of interest" description="Disordered" evidence="1">
    <location>
        <begin position="1"/>
        <end position="45"/>
    </location>
</feature>
<evidence type="ECO:0000313" key="2">
    <source>
        <dbReference type="EMBL" id="RXI09520.1"/>
    </source>
</evidence>
<feature type="compositionally biased region" description="Polar residues" evidence="1">
    <location>
        <begin position="125"/>
        <end position="137"/>
    </location>
</feature>
<gene>
    <name evidence="2" type="ORF">DVH24_006197</name>
</gene>
<dbReference type="EMBL" id="RDQH01000322">
    <property type="protein sequence ID" value="RXI09520.1"/>
    <property type="molecule type" value="Genomic_DNA"/>
</dbReference>
<comment type="caution">
    <text evidence="2">The sequence shown here is derived from an EMBL/GenBank/DDBJ whole genome shotgun (WGS) entry which is preliminary data.</text>
</comment>
<accession>A0A498KMZ7</accession>
<evidence type="ECO:0000256" key="1">
    <source>
        <dbReference type="SAM" id="MobiDB-lite"/>
    </source>
</evidence>
<dbReference type="AlphaFoldDB" id="A0A498KMZ7"/>
<name>A0A498KMZ7_MALDO</name>
<dbReference type="Proteomes" id="UP000290289">
    <property type="component" value="Unassembled WGS sequence"/>
</dbReference>